<gene>
    <name evidence="2" type="ORF">SAMN05421837_106190</name>
</gene>
<dbReference type="SUPFAM" id="SSF82607">
    <property type="entry name" value="YbaB-like"/>
    <property type="match status" value="1"/>
</dbReference>
<name>A0A1H5R4N3_9PSEU</name>
<evidence type="ECO:0000313" key="2">
    <source>
        <dbReference type="EMBL" id="SEF32357.1"/>
    </source>
</evidence>
<reference evidence="3" key="1">
    <citation type="submission" date="2016-10" db="EMBL/GenBank/DDBJ databases">
        <authorList>
            <person name="Varghese N."/>
            <person name="Submissions S."/>
        </authorList>
    </citation>
    <scope>NUCLEOTIDE SEQUENCE [LARGE SCALE GENOMIC DNA]</scope>
    <source>
        <strain evidence="3">DSM 44654</strain>
    </source>
</reference>
<dbReference type="Gene3D" id="3.30.1310.10">
    <property type="entry name" value="Nucleoid-associated protein YbaB-like domain"/>
    <property type="match status" value="1"/>
</dbReference>
<dbReference type="Pfam" id="PF02575">
    <property type="entry name" value="YbaB_DNA_bd"/>
    <property type="match status" value="1"/>
</dbReference>
<keyword evidence="2" id="KW-0238">DNA-binding</keyword>
<dbReference type="InterPro" id="IPR004401">
    <property type="entry name" value="YbaB/EbfC"/>
</dbReference>
<protein>
    <submittedName>
        <fullName evidence="2">Conserved DNA-binding protein YbaB</fullName>
    </submittedName>
</protein>
<proteinExistence type="predicted"/>
<sequence length="143" mass="15578">MVFNAEKMRQQATALDDELGRARFTRQSRDGAVTAVVSGRGQLVDLKISDQAMRGAHPQVVGPDVVEAVTAARRQAAAIALTKARAVFDKDQDWQPEPLPGSPGFVSPPATTTSTREDVEEEDFAELDFLTDDGYEDDDRGSR</sequence>
<feature type="region of interest" description="Disordered" evidence="1">
    <location>
        <begin position="91"/>
        <end position="143"/>
    </location>
</feature>
<evidence type="ECO:0000313" key="3">
    <source>
        <dbReference type="Proteomes" id="UP000198878"/>
    </source>
</evidence>
<accession>A0A1H5R4N3</accession>
<dbReference type="InterPro" id="IPR036894">
    <property type="entry name" value="YbaB-like_sf"/>
</dbReference>
<dbReference type="GO" id="GO:0003677">
    <property type="term" value="F:DNA binding"/>
    <property type="evidence" value="ECO:0007669"/>
    <property type="project" value="UniProtKB-KW"/>
</dbReference>
<dbReference type="STRING" id="218821.SAMN05421837_106190"/>
<evidence type="ECO:0000256" key="1">
    <source>
        <dbReference type="SAM" id="MobiDB-lite"/>
    </source>
</evidence>
<feature type="compositionally biased region" description="Acidic residues" evidence="1">
    <location>
        <begin position="118"/>
        <end position="143"/>
    </location>
</feature>
<dbReference type="EMBL" id="FNUJ01000006">
    <property type="protein sequence ID" value="SEF32357.1"/>
    <property type="molecule type" value="Genomic_DNA"/>
</dbReference>
<dbReference type="Proteomes" id="UP000198878">
    <property type="component" value="Unassembled WGS sequence"/>
</dbReference>
<organism evidence="2 3">
    <name type="scientific">Amycolatopsis pretoriensis</name>
    <dbReference type="NCBI Taxonomy" id="218821"/>
    <lineage>
        <taxon>Bacteria</taxon>
        <taxon>Bacillati</taxon>
        <taxon>Actinomycetota</taxon>
        <taxon>Actinomycetes</taxon>
        <taxon>Pseudonocardiales</taxon>
        <taxon>Pseudonocardiaceae</taxon>
        <taxon>Amycolatopsis</taxon>
    </lineage>
</organism>
<keyword evidence="3" id="KW-1185">Reference proteome</keyword>
<dbReference type="AlphaFoldDB" id="A0A1H5R4N3"/>